<gene>
    <name evidence="1" type="ordered locus">SYNW1612</name>
</gene>
<dbReference type="AlphaFoldDB" id="Q7U5T3"/>
<dbReference type="STRING" id="84588.SYNW1612"/>
<evidence type="ECO:0000313" key="1">
    <source>
        <dbReference type="EMBL" id="CAE08127.1"/>
    </source>
</evidence>
<dbReference type="PANTHER" id="PTHR20883">
    <property type="entry name" value="PHYTANOYL-COA DIOXYGENASE DOMAIN CONTAINING 1"/>
    <property type="match status" value="1"/>
</dbReference>
<dbReference type="HOGENOM" id="CLU_799019_0_0_3"/>
<evidence type="ECO:0000313" key="2">
    <source>
        <dbReference type="Proteomes" id="UP000001422"/>
    </source>
</evidence>
<dbReference type="SUPFAM" id="SSF51197">
    <property type="entry name" value="Clavaminate synthase-like"/>
    <property type="match status" value="1"/>
</dbReference>
<sequence length="300" mass="34661">MLSLLSRTKSFRDPWVGQPALNHSWQLHRRRLQLAEALCRWRRWLRPVQERQLERDGFLVVPDVLPEPTFRAVRDEVEAHLAAAQEQHPMPANARTGFQPKQPFPGGFDRYDGGTLNRFLHIDPVTLPHAAAVTRDPRLSRWSRQVIGVPMDSRKLDVYLTVHGEESRTPDLQKDLHRDTFFRALKFWLFLRPVTAEDGPFEVVPGSHRLTPERLRWEQVTANAAIRNQQQPDVSGSFRIQEKDLEALGLPAPVTLPCRANTLVLADVFAFHRRGAAQPGRERLALYGWNRPYPFLPFTW</sequence>
<dbReference type="KEGG" id="syw:SYNW1612"/>
<dbReference type="Proteomes" id="UP000001422">
    <property type="component" value="Chromosome"/>
</dbReference>
<name>Q7U5T3_PARMW</name>
<accession>Q7U5T3</accession>
<protein>
    <recommendedName>
        <fullName evidence="3">Phytanoyl-CoA dioxygenase</fullName>
    </recommendedName>
</protein>
<evidence type="ECO:0008006" key="3">
    <source>
        <dbReference type="Google" id="ProtNLM"/>
    </source>
</evidence>
<dbReference type="GO" id="GO:0016706">
    <property type="term" value="F:2-oxoglutarate-dependent dioxygenase activity"/>
    <property type="evidence" value="ECO:0007669"/>
    <property type="project" value="UniProtKB-ARBA"/>
</dbReference>
<proteinExistence type="predicted"/>
<dbReference type="RefSeq" id="WP_011128476.1">
    <property type="nucleotide sequence ID" value="NC_005070.1"/>
</dbReference>
<dbReference type="Gene3D" id="2.60.120.620">
    <property type="entry name" value="q2cbj1_9rhob like domain"/>
    <property type="match status" value="1"/>
</dbReference>
<dbReference type="eggNOG" id="COG5285">
    <property type="taxonomic scope" value="Bacteria"/>
</dbReference>
<reference evidence="1 2" key="1">
    <citation type="journal article" date="2003" name="Nature">
        <title>The genome of a motile marine Synechococcus.</title>
        <authorList>
            <person name="Palenik B."/>
            <person name="Brahamsha B."/>
            <person name="Larimer F."/>
            <person name="Land M."/>
            <person name="Hauser L."/>
            <person name="Chain P."/>
            <person name="Lamerdin J."/>
            <person name="Regala W."/>
            <person name="Allen E.A."/>
            <person name="McCarren J."/>
            <person name="Paulsen I."/>
            <person name="Dufresne A."/>
            <person name="Partensky F."/>
            <person name="Webb E."/>
            <person name="Waterbury J."/>
        </authorList>
    </citation>
    <scope>NUCLEOTIDE SEQUENCE [LARGE SCALE GENOMIC DNA]</scope>
    <source>
        <strain evidence="1 2">WH8102</strain>
    </source>
</reference>
<dbReference type="InterPro" id="IPR008775">
    <property type="entry name" value="Phytyl_CoA_dOase-like"/>
</dbReference>
<organism evidence="1 2">
    <name type="scientific">Parasynechococcus marenigrum (strain WH8102)</name>
    <dbReference type="NCBI Taxonomy" id="84588"/>
    <lineage>
        <taxon>Bacteria</taxon>
        <taxon>Bacillati</taxon>
        <taxon>Cyanobacteriota</taxon>
        <taxon>Cyanophyceae</taxon>
        <taxon>Synechococcales</taxon>
        <taxon>Prochlorococcaceae</taxon>
        <taxon>Parasynechococcus</taxon>
        <taxon>Parasynechococcus marenigrum</taxon>
    </lineage>
</organism>
<keyword evidence="2" id="KW-1185">Reference proteome</keyword>
<dbReference type="GO" id="GO:0005506">
    <property type="term" value="F:iron ion binding"/>
    <property type="evidence" value="ECO:0007669"/>
    <property type="project" value="UniProtKB-ARBA"/>
</dbReference>
<dbReference type="EMBL" id="BX569693">
    <property type="protein sequence ID" value="CAE08127.1"/>
    <property type="molecule type" value="Genomic_DNA"/>
</dbReference>
<dbReference type="Pfam" id="PF05721">
    <property type="entry name" value="PhyH"/>
    <property type="match status" value="1"/>
</dbReference>
<dbReference type="PANTHER" id="PTHR20883:SF48">
    <property type="entry name" value="ECTOINE DIOXYGENASE"/>
    <property type="match status" value="1"/>
</dbReference>